<dbReference type="InterPro" id="IPR012807">
    <property type="entry name" value="Anti-sigma_ChrR"/>
</dbReference>
<accession>A0A839UV23</accession>
<dbReference type="EMBL" id="JACHXZ010000003">
    <property type="protein sequence ID" value="MBB3169328.1"/>
    <property type="molecule type" value="Genomic_DNA"/>
</dbReference>
<dbReference type="Pfam" id="PF12973">
    <property type="entry name" value="Cupin_7"/>
    <property type="match status" value="1"/>
</dbReference>
<gene>
    <name evidence="2" type="ORF">FHS30_002536</name>
</gene>
<proteinExistence type="predicted"/>
<reference evidence="2 3" key="1">
    <citation type="submission" date="2020-08" db="EMBL/GenBank/DDBJ databases">
        <title>Genomic Encyclopedia of Type Strains, Phase III (KMG-III): the genomes of soil and plant-associated and newly described type strains.</title>
        <authorList>
            <person name="Whitman W."/>
        </authorList>
    </citation>
    <scope>NUCLEOTIDE SEQUENCE [LARGE SCALE GENOMIC DNA]</scope>
    <source>
        <strain evidence="2 3">CECT 8571</strain>
    </source>
</reference>
<evidence type="ECO:0000313" key="3">
    <source>
        <dbReference type="Proteomes" id="UP000559987"/>
    </source>
</evidence>
<dbReference type="RefSeq" id="WP_183910806.1">
    <property type="nucleotide sequence ID" value="NZ_JACHXZ010000003.1"/>
</dbReference>
<sequence>MIKHHPDDNLLIEFSAGTLAFGQSIAVSSHLHFCHHCQQRVERLNHVGASLLTDVESVPVSDDLLDSVMAQLDAPTPKRKPAAPSNQKMPRVIDKILSKQGKAKWEFLTPSLDMARLHTGQQQFEVALHRIKAGGSVAQHDHRGTEITLVLDGSFSDENGIYNEGDFLVRDAGQVHRPLASRDAPCICLSVVAAPVRMTGPFMRLLNPFLSFKPL</sequence>
<dbReference type="Gene3D" id="2.60.120.10">
    <property type="entry name" value="Jelly Rolls"/>
    <property type="match status" value="1"/>
</dbReference>
<keyword evidence="3" id="KW-1185">Reference proteome</keyword>
<comment type="caution">
    <text evidence="2">The sequence shown here is derived from an EMBL/GenBank/DDBJ whole genome shotgun (WGS) entry which is preliminary data.</text>
</comment>
<dbReference type="InterPro" id="IPR025979">
    <property type="entry name" value="ChrR-like_cupin_dom"/>
</dbReference>
<dbReference type="Gene3D" id="1.10.10.1320">
    <property type="entry name" value="Anti-sigma factor, zinc-finger domain"/>
    <property type="match status" value="1"/>
</dbReference>
<feature type="domain" description="ChrR-like cupin" evidence="1">
    <location>
        <begin position="97"/>
        <end position="189"/>
    </location>
</feature>
<evidence type="ECO:0000259" key="1">
    <source>
        <dbReference type="Pfam" id="PF12973"/>
    </source>
</evidence>
<dbReference type="InterPro" id="IPR011051">
    <property type="entry name" value="RmlC_Cupin_sf"/>
</dbReference>
<dbReference type="SUPFAM" id="SSF51182">
    <property type="entry name" value="RmlC-like cupins"/>
    <property type="match status" value="1"/>
</dbReference>
<name>A0A839UV23_9GAMM</name>
<dbReference type="AlphaFoldDB" id="A0A839UV23"/>
<protein>
    <submittedName>
        <fullName evidence="2">Putative transcriptional regulator</fullName>
    </submittedName>
</protein>
<dbReference type="NCBIfam" id="TIGR02451">
    <property type="entry name" value="anti_sig_ChrR"/>
    <property type="match status" value="1"/>
</dbReference>
<dbReference type="InterPro" id="IPR041916">
    <property type="entry name" value="Anti_sigma_zinc_sf"/>
</dbReference>
<evidence type="ECO:0000313" key="2">
    <source>
        <dbReference type="EMBL" id="MBB3169328.1"/>
    </source>
</evidence>
<dbReference type="InterPro" id="IPR014710">
    <property type="entry name" value="RmlC-like_jellyroll"/>
</dbReference>
<dbReference type="CDD" id="cd20301">
    <property type="entry name" value="cupin_ChrR"/>
    <property type="match status" value="1"/>
</dbReference>
<dbReference type="Proteomes" id="UP000559987">
    <property type="component" value="Unassembled WGS sequence"/>
</dbReference>
<organism evidence="2 3">
    <name type="scientific">Simiduia aestuariiviva</name>
    <dbReference type="NCBI Taxonomy" id="1510459"/>
    <lineage>
        <taxon>Bacteria</taxon>
        <taxon>Pseudomonadati</taxon>
        <taxon>Pseudomonadota</taxon>
        <taxon>Gammaproteobacteria</taxon>
        <taxon>Cellvibrionales</taxon>
        <taxon>Cellvibrionaceae</taxon>
        <taxon>Simiduia</taxon>
    </lineage>
</organism>